<name>A0A7R9E3Q3_9NEOP</name>
<dbReference type="Pfam" id="PF07047">
    <property type="entry name" value="OPA3"/>
    <property type="match status" value="1"/>
</dbReference>
<dbReference type="AlphaFoldDB" id="A0A7R9E3Q3"/>
<accession>A0A7R9E3Q3</accession>
<dbReference type="InterPro" id="IPR010754">
    <property type="entry name" value="OPA3-like"/>
</dbReference>
<comment type="similarity">
    <text evidence="1">Belongs to the OPA3 family.</text>
</comment>
<evidence type="ECO:0000256" key="1">
    <source>
        <dbReference type="ARBA" id="ARBA00007584"/>
    </source>
</evidence>
<dbReference type="GO" id="GO:0005739">
    <property type="term" value="C:mitochondrion"/>
    <property type="evidence" value="ECO:0007669"/>
    <property type="project" value="TreeGrafter"/>
</dbReference>
<evidence type="ECO:0000313" key="3">
    <source>
        <dbReference type="EMBL" id="CAD7425593.1"/>
    </source>
</evidence>
<protein>
    <submittedName>
        <fullName evidence="3">Uncharacterized protein</fullName>
    </submittedName>
</protein>
<organism evidence="3">
    <name type="scientific">Timema monikensis</name>
    <dbReference type="NCBI Taxonomy" id="170555"/>
    <lineage>
        <taxon>Eukaryota</taxon>
        <taxon>Metazoa</taxon>
        <taxon>Ecdysozoa</taxon>
        <taxon>Arthropoda</taxon>
        <taxon>Hexapoda</taxon>
        <taxon>Insecta</taxon>
        <taxon>Pterygota</taxon>
        <taxon>Neoptera</taxon>
        <taxon>Polyneoptera</taxon>
        <taxon>Phasmatodea</taxon>
        <taxon>Timematodea</taxon>
        <taxon>Timematoidea</taxon>
        <taxon>Timematidae</taxon>
        <taxon>Timema</taxon>
    </lineage>
</organism>
<dbReference type="PANTHER" id="PTHR12499:SF0">
    <property type="entry name" value="OPTIC ATROPHY 3 PROTEIN"/>
    <property type="match status" value="1"/>
</dbReference>
<dbReference type="GO" id="GO:0019216">
    <property type="term" value="P:regulation of lipid metabolic process"/>
    <property type="evidence" value="ECO:0007669"/>
    <property type="project" value="TreeGrafter"/>
</dbReference>
<gene>
    <name evidence="3" type="ORF">TMSB3V08_LOCUS2499</name>
</gene>
<proteinExistence type="inferred from homology"/>
<sequence>MVVGAFPIAKLGTLLLRQISKPIANIAKEKAKQSHFFRTYICMPPAQLPITHRPSSHIIPVRNEVSRAESSDASSTLYAPSEESTLMRGLAF</sequence>
<keyword evidence="2" id="KW-0175">Coiled coil</keyword>
<evidence type="ECO:0000256" key="2">
    <source>
        <dbReference type="ARBA" id="ARBA00023054"/>
    </source>
</evidence>
<reference evidence="3" key="1">
    <citation type="submission" date="2020-11" db="EMBL/GenBank/DDBJ databases">
        <authorList>
            <person name="Tran Van P."/>
        </authorList>
    </citation>
    <scope>NUCLEOTIDE SEQUENCE</scope>
</reference>
<dbReference type="EMBL" id="OB792987">
    <property type="protein sequence ID" value="CAD7425593.1"/>
    <property type="molecule type" value="Genomic_DNA"/>
</dbReference>
<dbReference type="PANTHER" id="PTHR12499">
    <property type="entry name" value="OPTIC ATROPHY 3 PROTEIN OPA3"/>
    <property type="match status" value="1"/>
</dbReference>